<comment type="caution">
    <text evidence="1">The sequence shown here is derived from an EMBL/GenBank/DDBJ whole genome shotgun (WGS) entry which is preliminary data.</text>
</comment>
<proteinExistence type="predicted"/>
<reference evidence="1 2" key="1">
    <citation type="journal article" date="2007" name="Int. J. Syst. Evol. Microbiol.">
        <title>Paenibacillus ginsengarvi sp. nov., isolated from soil from ginseng cultivation.</title>
        <authorList>
            <person name="Yoon M.H."/>
            <person name="Ten L.N."/>
            <person name="Im W.T."/>
        </authorList>
    </citation>
    <scope>NUCLEOTIDE SEQUENCE [LARGE SCALE GENOMIC DNA]</scope>
    <source>
        <strain evidence="1 2">KCTC 13059</strain>
    </source>
</reference>
<sequence>MKKRIIIVLLIIVLGLLSYYKFAPMYAENSIYKSWRKNWGIDLPSTTTHTVFENTGSAAYRVSTYSKEEIERISKLPYWRNTEKNYISTIVSQYVELVKKLRGPNEEAAYVAMFNNDPVHYYDSSLLFEKRKNDGGYFIAILNPNDQRLYTLEVYF</sequence>
<dbReference type="AlphaFoldDB" id="A0A3B0B6J6"/>
<evidence type="ECO:0000313" key="2">
    <source>
        <dbReference type="Proteomes" id="UP000282311"/>
    </source>
</evidence>
<evidence type="ECO:0000313" key="1">
    <source>
        <dbReference type="EMBL" id="RKN66107.1"/>
    </source>
</evidence>
<dbReference type="RefSeq" id="WP_120751234.1">
    <property type="nucleotide sequence ID" value="NZ_RBAH01000034.1"/>
</dbReference>
<dbReference type="OrthoDB" id="2660074at2"/>
<dbReference type="EMBL" id="RBAH01000034">
    <property type="protein sequence ID" value="RKN66107.1"/>
    <property type="molecule type" value="Genomic_DNA"/>
</dbReference>
<accession>A0A3B0B6J6</accession>
<dbReference type="Proteomes" id="UP000282311">
    <property type="component" value="Unassembled WGS sequence"/>
</dbReference>
<organism evidence="1 2">
    <name type="scientific">Paenibacillus ginsengarvi</name>
    <dbReference type="NCBI Taxonomy" id="400777"/>
    <lineage>
        <taxon>Bacteria</taxon>
        <taxon>Bacillati</taxon>
        <taxon>Bacillota</taxon>
        <taxon>Bacilli</taxon>
        <taxon>Bacillales</taxon>
        <taxon>Paenibacillaceae</taxon>
        <taxon>Paenibacillus</taxon>
    </lineage>
</organism>
<protein>
    <submittedName>
        <fullName evidence="1">Uncharacterized protein</fullName>
    </submittedName>
</protein>
<gene>
    <name evidence="1" type="ORF">D7M11_31380</name>
</gene>
<name>A0A3B0B6J6_9BACL</name>
<keyword evidence="2" id="KW-1185">Reference proteome</keyword>